<dbReference type="RefSeq" id="WP_375061704.1">
    <property type="nucleotide sequence ID" value="NZ_JBHGBT010000003.1"/>
</dbReference>
<evidence type="ECO:0008006" key="4">
    <source>
        <dbReference type="Google" id="ProtNLM"/>
    </source>
</evidence>
<name>A0ABV4ZHS1_9ACTN</name>
<comment type="caution">
    <text evidence="2">The sequence shown here is derived from an EMBL/GenBank/DDBJ whole genome shotgun (WGS) entry which is preliminary data.</text>
</comment>
<evidence type="ECO:0000313" key="2">
    <source>
        <dbReference type="EMBL" id="MFB4193668.1"/>
    </source>
</evidence>
<dbReference type="Gene3D" id="3.40.190.150">
    <property type="entry name" value="Bordetella uptake gene, domain 1"/>
    <property type="match status" value="1"/>
</dbReference>
<sequence>MEVVFPAGRYPDARGRGCRARWRAPGTGPAAGPGGVPPARRRLDVALPNWRGPVAPPGITDAQREELIAIVTEMTRTPEWADALDRNKWVDSLLTGDAFADFIREDQARVDAVIEELGL</sequence>
<keyword evidence="3" id="KW-1185">Reference proteome</keyword>
<dbReference type="Proteomes" id="UP001577267">
    <property type="component" value="Unassembled WGS sequence"/>
</dbReference>
<dbReference type="EMBL" id="JBHGBT010000003">
    <property type="protein sequence ID" value="MFB4193668.1"/>
    <property type="molecule type" value="Genomic_DNA"/>
</dbReference>
<proteinExistence type="inferred from homology"/>
<evidence type="ECO:0000256" key="1">
    <source>
        <dbReference type="ARBA" id="ARBA00006987"/>
    </source>
</evidence>
<dbReference type="InterPro" id="IPR042100">
    <property type="entry name" value="Bug_dom1"/>
</dbReference>
<organism evidence="2 3">
    <name type="scientific">Streptomyces carpaticus</name>
    <dbReference type="NCBI Taxonomy" id="285558"/>
    <lineage>
        <taxon>Bacteria</taxon>
        <taxon>Bacillati</taxon>
        <taxon>Actinomycetota</taxon>
        <taxon>Actinomycetes</taxon>
        <taxon>Kitasatosporales</taxon>
        <taxon>Streptomycetaceae</taxon>
        <taxon>Streptomyces</taxon>
    </lineage>
</organism>
<dbReference type="InterPro" id="IPR005064">
    <property type="entry name" value="BUG"/>
</dbReference>
<reference evidence="2 3" key="1">
    <citation type="submission" date="2024-09" db="EMBL/GenBank/DDBJ databases">
        <title>Draft genome sequence of multifaceted antimicrobials producing Streptomyces sp. strain FH1.</title>
        <authorList>
            <person name="Hassan F."/>
            <person name="Ali H."/>
            <person name="Hassan N."/>
            <person name="Nawaz A."/>
        </authorList>
    </citation>
    <scope>NUCLEOTIDE SEQUENCE [LARGE SCALE GENOMIC DNA]</scope>
    <source>
        <strain evidence="2 3">FH1</strain>
    </source>
</reference>
<dbReference type="PANTHER" id="PTHR42928">
    <property type="entry name" value="TRICARBOXYLATE-BINDING PROTEIN"/>
    <property type="match status" value="1"/>
</dbReference>
<dbReference type="PANTHER" id="PTHR42928:SF3">
    <property type="entry name" value="UPF0065 PROTEIN YFLP"/>
    <property type="match status" value="1"/>
</dbReference>
<protein>
    <recommendedName>
        <fullName evidence="4">Tripartite tricarboxylate transporter family receptor</fullName>
    </recommendedName>
</protein>
<gene>
    <name evidence="2" type="ORF">ACE11A_04735</name>
</gene>
<evidence type="ECO:0000313" key="3">
    <source>
        <dbReference type="Proteomes" id="UP001577267"/>
    </source>
</evidence>
<comment type="similarity">
    <text evidence="1">Belongs to the UPF0065 (bug) family.</text>
</comment>
<accession>A0ABV4ZHS1</accession>